<dbReference type="Gene3D" id="2.60.120.620">
    <property type="entry name" value="q2cbj1_9rhob like domain"/>
    <property type="match status" value="1"/>
</dbReference>
<dbReference type="NCBIfam" id="TIGR02466">
    <property type="entry name" value="TIGR02466 family protein"/>
    <property type="match status" value="1"/>
</dbReference>
<accession>A0ABW8ZBZ0</accession>
<sequence length="218" mass="24066">MNIPLHIDPNHIEIHRLFATPLATVEVPVVSGFNEELSDYILVRQTNETSEQHSNVGGWQSSPDLGNCDSPAVKSLIDFSRSFVDKLTVLNSVHGLTEVTHSWKIEGWANVNFPGCANALHAHPGAFWSVVYWVDDGHDSLGKDNGGKLEFYDPRGILPAMYSPALRFRIEGCLNAGYTQTITPITGHLVAFPSWLQHSVSTYLGTRPRISIALNFSV</sequence>
<name>A0ABW8ZBZ0_9BURK</name>
<dbReference type="EMBL" id="JAQQFR010000014">
    <property type="protein sequence ID" value="MFL9880674.1"/>
    <property type="molecule type" value="Genomic_DNA"/>
</dbReference>
<proteinExistence type="predicted"/>
<dbReference type="RefSeq" id="WP_408169693.1">
    <property type="nucleotide sequence ID" value="NZ_JAQQFR010000014.1"/>
</dbReference>
<evidence type="ECO:0000313" key="1">
    <source>
        <dbReference type="EMBL" id="MFL9880674.1"/>
    </source>
</evidence>
<dbReference type="InterPro" id="IPR012668">
    <property type="entry name" value="CHP02466"/>
</dbReference>
<reference evidence="1 2" key="1">
    <citation type="journal article" date="2024" name="Chem. Sci.">
        <title>Discovery of megapolipeptins by genome mining of a Burkholderiales bacteria collection.</title>
        <authorList>
            <person name="Paulo B.S."/>
            <person name="Recchia M.J.J."/>
            <person name="Lee S."/>
            <person name="Fergusson C.H."/>
            <person name="Romanowski S.B."/>
            <person name="Hernandez A."/>
            <person name="Krull N."/>
            <person name="Liu D.Y."/>
            <person name="Cavanagh H."/>
            <person name="Bos A."/>
            <person name="Gray C.A."/>
            <person name="Murphy B.T."/>
            <person name="Linington R.G."/>
            <person name="Eustaquio A.S."/>
        </authorList>
    </citation>
    <scope>NUCLEOTIDE SEQUENCE [LARGE SCALE GENOMIC DNA]</scope>
    <source>
        <strain evidence="1 2">RL21-008-BIB-B</strain>
    </source>
</reference>
<dbReference type="Pfam" id="PF13759">
    <property type="entry name" value="2OG-FeII_Oxy_5"/>
    <property type="match status" value="1"/>
</dbReference>
<organism evidence="1 2">
    <name type="scientific">Herbaspirillum rhizosphaerae</name>
    <dbReference type="NCBI Taxonomy" id="346179"/>
    <lineage>
        <taxon>Bacteria</taxon>
        <taxon>Pseudomonadati</taxon>
        <taxon>Pseudomonadota</taxon>
        <taxon>Betaproteobacteria</taxon>
        <taxon>Burkholderiales</taxon>
        <taxon>Oxalobacteraceae</taxon>
        <taxon>Herbaspirillum</taxon>
    </lineage>
</organism>
<gene>
    <name evidence="1" type="ORF">PQR63_19915</name>
</gene>
<keyword evidence="2" id="KW-1185">Reference proteome</keyword>
<comment type="caution">
    <text evidence="1">The sequence shown here is derived from an EMBL/GenBank/DDBJ whole genome shotgun (WGS) entry which is preliminary data.</text>
</comment>
<dbReference type="Proteomes" id="UP001629214">
    <property type="component" value="Unassembled WGS sequence"/>
</dbReference>
<evidence type="ECO:0000313" key="2">
    <source>
        <dbReference type="Proteomes" id="UP001629214"/>
    </source>
</evidence>
<protein>
    <submittedName>
        <fullName evidence="1">TIGR02466 family protein</fullName>
    </submittedName>
</protein>